<protein>
    <submittedName>
        <fullName evidence="1">Uncharacterized protein</fullName>
    </submittedName>
</protein>
<proteinExistence type="predicted"/>
<sequence>MNDILDAVYYGDLVPVYQFEDIPSDEFAIPMELTENVMEMQLISKEEILEELSKLREEVAVTMK</sequence>
<reference evidence="1" key="2">
    <citation type="journal article" date="2024" name="Plant">
        <title>Genomic evolution and insights into agronomic trait innovations of Sesamum species.</title>
        <authorList>
            <person name="Miao H."/>
            <person name="Wang L."/>
            <person name="Qu L."/>
            <person name="Liu H."/>
            <person name="Sun Y."/>
            <person name="Le M."/>
            <person name="Wang Q."/>
            <person name="Wei S."/>
            <person name="Zheng Y."/>
            <person name="Lin W."/>
            <person name="Duan Y."/>
            <person name="Cao H."/>
            <person name="Xiong S."/>
            <person name="Wang X."/>
            <person name="Wei L."/>
            <person name="Li C."/>
            <person name="Ma Q."/>
            <person name="Ju M."/>
            <person name="Zhao R."/>
            <person name="Li G."/>
            <person name="Mu C."/>
            <person name="Tian Q."/>
            <person name="Mei H."/>
            <person name="Zhang T."/>
            <person name="Gao T."/>
            <person name="Zhang H."/>
        </authorList>
    </citation>
    <scope>NUCLEOTIDE SEQUENCE</scope>
    <source>
        <strain evidence="1">G02</strain>
    </source>
</reference>
<reference evidence="1" key="1">
    <citation type="submission" date="2020-06" db="EMBL/GenBank/DDBJ databases">
        <authorList>
            <person name="Li T."/>
            <person name="Hu X."/>
            <person name="Zhang T."/>
            <person name="Song X."/>
            <person name="Zhang H."/>
            <person name="Dai N."/>
            <person name="Sheng W."/>
            <person name="Hou X."/>
            <person name="Wei L."/>
        </authorList>
    </citation>
    <scope>NUCLEOTIDE SEQUENCE</scope>
    <source>
        <strain evidence="1">G02</strain>
        <tissue evidence="1">Leaf</tissue>
    </source>
</reference>
<accession>A0AAW2LLQ9</accession>
<name>A0AAW2LLQ9_SESRA</name>
<organism evidence="1">
    <name type="scientific">Sesamum radiatum</name>
    <name type="common">Black benniseed</name>
    <dbReference type="NCBI Taxonomy" id="300843"/>
    <lineage>
        <taxon>Eukaryota</taxon>
        <taxon>Viridiplantae</taxon>
        <taxon>Streptophyta</taxon>
        <taxon>Embryophyta</taxon>
        <taxon>Tracheophyta</taxon>
        <taxon>Spermatophyta</taxon>
        <taxon>Magnoliopsida</taxon>
        <taxon>eudicotyledons</taxon>
        <taxon>Gunneridae</taxon>
        <taxon>Pentapetalae</taxon>
        <taxon>asterids</taxon>
        <taxon>lamiids</taxon>
        <taxon>Lamiales</taxon>
        <taxon>Pedaliaceae</taxon>
        <taxon>Sesamum</taxon>
    </lineage>
</organism>
<evidence type="ECO:0000313" key="1">
    <source>
        <dbReference type="EMBL" id="KAL0320130.1"/>
    </source>
</evidence>
<dbReference type="AlphaFoldDB" id="A0AAW2LLQ9"/>
<dbReference type="EMBL" id="JACGWJ010000024">
    <property type="protein sequence ID" value="KAL0320130.1"/>
    <property type="molecule type" value="Genomic_DNA"/>
</dbReference>
<comment type="caution">
    <text evidence="1">The sequence shown here is derived from an EMBL/GenBank/DDBJ whole genome shotgun (WGS) entry which is preliminary data.</text>
</comment>
<gene>
    <name evidence="1" type="ORF">Sradi_5274500</name>
</gene>